<dbReference type="EMBL" id="BAABRI010000003">
    <property type="protein sequence ID" value="GAA5481468.1"/>
    <property type="molecule type" value="Genomic_DNA"/>
</dbReference>
<accession>A0ABP9UIJ1</accession>
<proteinExistence type="predicted"/>
<gene>
    <name evidence="2" type="ORF">Hsar01_00677</name>
</gene>
<evidence type="ECO:0000313" key="2">
    <source>
        <dbReference type="EMBL" id="GAA5481468.1"/>
    </source>
</evidence>
<keyword evidence="1" id="KW-0472">Membrane</keyword>
<organism evidence="2 3">
    <name type="scientific">Haloferula sargassicola</name>
    <dbReference type="NCBI Taxonomy" id="490096"/>
    <lineage>
        <taxon>Bacteria</taxon>
        <taxon>Pseudomonadati</taxon>
        <taxon>Verrucomicrobiota</taxon>
        <taxon>Verrucomicrobiia</taxon>
        <taxon>Verrucomicrobiales</taxon>
        <taxon>Verrucomicrobiaceae</taxon>
        <taxon>Haloferula</taxon>
    </lineage>
</organism>
<feature type="transmembrane region" description="Helical" evidence="1">
    <location>
        <begin position="48"/>
        <end position="70"/>
    </location>
</feature>
<protein>
    <submittedName>
        <fullName evidence="2">Uncharacterized protein</fullName>
    </submittedName>
</protein>
<keyword evidence="1" id="KW-1133">Transmembrane helix</keyword>
<name>A0ABP9UIJ1_9BACT</name>
<evidence type="ECO:0000313" key="3">
    <source>
        <dbReference type="Proteomes" id="UP001476282"/>
    </source>
</evidence>
<dbReference type="Proteomes" id="UP001476282">
    <property type="component" value="Unassembled WGS sequence"/>
</dbReference>
<keyword evidence="1" id="KW-0812">Transmembrane</keyword>
<reference evidence="2 3" key="1">
    <citation type="submission" date="2024-02" db="EMBL/GenBank/DDBJ databases">
        <title>Haloferula sargassicola NBRC 104335.</title>
        <authorList>
            <person name="Ichikawa N."/>
            <person name="Katano-Makiyama Y."/>
            <person name="Hidaka K."/>
        </authorList>
    </citation>
    <scope>NUCLEOTIDE SEQUENCE [LARGE SCALE GENOMIC DNA]</scope>
    <source>
        <strain evidence="2 3">NBRC 104335</strain>
    </source>
</reference>
<sequence length="74" mass="7490">MSAISRIILGIAVLIGAFVIKAKAAPAMDGGSEVLLLFGKEVSATTLTLIVAFFSIAGIVMIVAGGIGLMKGRK</sequence>
<dbReference type="RefSeq" id="WP_353565619.1">
    <property type="nucleotide sequence ID" value="NZ_BAABRI010000003.1"/>
</dbReference>
<evidence type="ECO:0000256" key="1">
    <source>
        <dbReference type="SAM" id="Phobius"/>
    </source>
</evidence>
<comment type="caution">
    <text evidence="2">The sequence shown here is derived from an EMBL/GenBank/DDBJ whole genome shotgun (WGS) entry which is preliminary data.</text>
</comment>
<keyword evidence="3" id="KW-1185">Reference proteome</keyword>